<dbReference type="EnsemblMetazoa" id="ASIC009048-RA">
    <property type="protein sequence ID" value="ASIC009048-PA"/>
    <property type="gene ID" value="ASIC009048"/>
</dbReference>
<dbReference type="EMBL" id="KE525097">
    <property type="protein sequence ID" value="KFB41449.1"/>
    <property type="molecule type" value="Genomic_DNA"/>
</dbReference>
<name>A0A084VU05_ANOSI</name>
<evidence type="ECO:0000313" key="3">
    <source>
        <dbReference type="Proteomes" id="UP000030765"/>
    </source>
</evidence>
<reference evidence="2" key="2">
    <citation type="submission" date="2020-05" db="UniProtKB">
        <authorList>
            <consortium name="EnsemblMetazoa"/>
        </authorList>
    </citation>
    <scope>IDENTIFICATION</scope>
</reference>
<accession>A0A084VU05</accession>
<dbReference type="EMBL" id="ATLV01016618">
    <property type="status" value="NOT_ANNOTATED_CDS"/>
    <property type="molecule type" value="Genomic_DNA"/>
</dbReference>
<dbReference type="VEuPathDB" id="VectorBase:ASIC009048"/>
<reference evidence="1 3" key="1">
    <citation type="journal article" date="2014" name="BMC Genomics">
        <title>Genome sequence of Anopheles sinensis provides insight into genetics basis of mosquito competence for malaria parasites.</title>
        <authorList>
            <person name="Zhou D."/>
            <person name="Zhang D."/>
            <person name="Ding G."/>
            <person name="Shi L."/>
            <person name="Hou Q."/>
            <person name="Ye Y."/>
            <person name="Xu Y."/>
            <person name="Zhou H."/>
            <person name="Xiong C."/>
            <person name="Li S."/>
            <person name="Yu J."/>
            <person name="Hong S."/>
            <person name="Yu X."/>
            <person name="Zou P."/>
            <person name="Chen C."/>
            <person name="Chang X."/>
            <person name="Wang W."/>
            <person name="Lv Y."/>
            <person name="Sun Y."/>
            <person name="Ma L."/>
            <person name="Shen B."/>
            <person name="Zhu C."/>
        </authorList>
    </citation>
    <scope>NUCLEOTIDE SEQUENCE [LARGE SCALE GENOMIC DNA]</scope>
</reference>
<protein>
    <submittedName>
        <fullName evidence="1 2">Uncharacterized protein</fullName>
    </submittedName>
</protein>
<proteinExistence type="predicted"/>
<keyword evidence="3" id="KW-1185">Reference proteome</keyword>
<dbReference type="AlphaFoldDB" id="A0A084VU05"/>
<dbReference type="Proteomes" id="UP000030765">
    <property type="component" value="Unassembled WGS sequence"/>
</dbReference>
<organism evidence="1">
    <name type="scientific">Anopheles sinensis</name>
    <name type="common">Mosquito</name>
    <dbReference type="NCBI Taxonomy" id="74873"/>
    <lineage>
        <taxon>Eukaryota</taxon>
        <taxon>Metazoa</taxon>
        <taxon>Ecdysozoa</taxon>
        <taxon>Arthropoda</taxon>
        <taxon>Hexapoda</taxon>
        <taxon>Insecta</taxon>
        <taxon>Pterygota</taxon>
        <taxon>Neoptera</taxon>
        <taxon>Endopterygota</taxon>
        <taxon>Diptera</taxon>
        <taxon>Nematocera</taxon>
        <taxon>Culicoidea</taxon>
        <taxon>Culicidae</taxon>
        <taxon>Anophelinae</taxon>
        <taxon>Anopheles</taxon>
    </lineage>
</organism>
<gene>
    <name evidence="1" type="ORF">ZHAS_00009048</name>
</gene>
<evidence type="ECO:0000313" key="2">
    <source>
        <dbReference type="EnsemblMetazoa" id="ASIC009048-PA"/>
    </source>
</evidence>
<sequence length="57" mass="6101">MLCSQGTPRHSSDHPTPIVRTLRTVSKSGTMTSTFETLRLRAGVVNGGDKCLEVIGT</sequence>
<evidence type="ECO:0000313" key="1">
    <source>
        <dbReference type="EMBL" id="KFB41449.1"/>
    </source>
</evidence>